<dbReference type="OrthoDB" id="9771883at2"/>
<dbReference type="PANTHER" id="PTHR23309">
    <property type="entry name" value="3-HYDROXYACYL-COA DEHYROGENASE"/>
    <property type="match status" value="1"/>
</dbReference>
<evidence type="ECO:0000256" key="11">
    <source>
        <dbReference type="ARBA" id="ARBA00023235"/>
    </source>
</evidence>
<comment type="caution">
    <text evidence="18">The sequence shown here is derived from an EMBL/GenBank/DDBJ whole genome shotgun (WGS) entry which is preliminary data.</text>
</comment>
<evidence type="ECO:0000256" key="7">
    <source>
        <dbReference type="ARBA" id="ARBA00023002"/>
    </source>
</evidence>
<comment type="subunit">
    <text evidence="4">Monomer.</text>
</comment>
<dbReference type="GeneID" id="62640357"/>
<evidence type="ECO:0000256" key="8">
    <source>
        <dbReference type="ARBA" id="ARBA00023027"/>
    </source>
</evidence>
<comment type="similarity">
    <text evidence="3">In the N-terminal section; belongs to the enoyl-CoA hydratase/isomerase family.</text>
</comment>
<dbReference type="InterPro" id="IPR008927">
    <property type="entry name" value="6-PGluconate_DH-like_C_sf"/>
</dbReference>
<evidence type="ECO:0000256" key="13">
    <source>
        <dbReference type="ARBA" id="ARBA00023268"/>
    </source>
</evidence>
<dbReference type="AlphaFoldDB" id="A0A9Q2PCW5"/>
<keyword evidence="21" id="KW-1185">Reference proteome</keyword>
<evidence type="ECO:0000256" key="3">
    <source>
        <dbReference type="ARBA" id="ARBA00008750"/>
    </source>
</evidence>
<dbReference type="SUPFAM" id="SSF51735">
    <property type="entry name" value="NAD(P)-binding Rossmann-fold domains"/>
    <property type="match status" value="1"/>
</dbReference>
<dbReference type="EMBL" id="JAFBXE010000009">
    <property type="protein sequence ID" value="MBM2413512.1"/>
    <property type="molecule type" value="Genomic_DNA"/>
</dbReference>
<evidence type="ECO:0000256" key="2">
    <source>
        <dbReference type="ARBA" id="ARBA00005005"/>
    </source>
</evidence>
<keyword evidence="7" id="KW-0560">Oxidoreductase</keyword>
<dbReference type="Proteomes" id="UP000809440">
    <property type="component" value="Unassembled WGS sequence"/>
</dbReference>
<protein>
    <submittedName>
        <fullName evidence="18">Enoyl-CoA hydratase/isomerase family protein</fullName>
    </submittedName>
</protein>
<dbReference type="Gene3D" id="3.40.50.720">
    <property type="entry name" value="NAD(P)-binding Rossmann-like Domain"/>
    <property type="match status" value="1"/>
</dbReference>
<keyword evidence="13" id="KW-0511">Multifunctional enzyme</keyword>
<reference evidence="18 21" key="1">
    <citation type="submission" date="2021-01" db="EMBL/GenBank/DDBJ databases">
        <title>Diatom-associated Roseobacters Show Island Model of Population Structure.</title>
        <authorList>
            <person name="Qu L."/>
            <person name="Feng X."/>
            <person name="Chen Y."/>
            <person name="Li L."/>
            <person name="Wang X."/>
            <person name="Hu Z."/>
            <person name="Wang H."/>
            <person name="Luo H."/>
        </authorList>
    </citation>
    <scope>NUCLEOTIDE SEQUENCE</scope>
    <source>
        <strain evidence="19 21">CC28-63</strain>
        <strain evidence="18">CC28-69</strain>
    </source>
</reference>
<evidence type="ECO:0000259" key="17">
    <source>
        <dbReference type="Pfam" id="PF02737"/>
    </source>
</evidence>
<keyword evidence="9" id="KW-0443">Lipid metabolism</keyword>
<evidence type="ECO:0000313" key="20">
    <source>
        <dbReference type="Proteomes" id="UP000755667"/>
    </source>
</evidence>
<dbReference type="SUPFAM" id="SSF52096">
    <property type="entry name" value="ClpP/crotonase"/>
    <property type="match status" value="1"/>
</dbReference>
<evidence type="ECO:0000313" key="19">
    <source>
        <dbReference type="EMBL" id="MBM2418181.1"/>
    </source>
</evidence>
<evidence type="ECO:0000256" key="1">
    <source>
        <dbReference type="ARBA" id="ARBA00004275"/>
    </source>
</evidence>
<proteinExistence type="inferred from homology"/>
<dbReference type="Pfam" id="PF00725">
    <property type="entry name" value="3HCDH"/>
    <property type="match status" value="1"/>
</dbReference>
<keyword evidence="6" id="KW-0442">Lipid degradation</keyword>
<dbReference type="GO" id="GO:0016853">
    <property type="term" value="F:isomerase activity"/>
    <property type="evidence" value="ECO:0007669"/>
    <property type="project" value="UniProtKB-KW"/>
</dbReference>
<evidence type="ECO:0000256" key="15">
    <source>
        <dbReference type="RuleBase" id="RU003707"/>
    </source>
</evidence>
<keyword evidence="10" id="KW-0576">Peroxisome</keyword>
<sequence length="646" mass="67965">MTVSIDTQGRVAIVTIDNPPVNASSQAVRAGLLEAVTKTEDDPDVDAVVLACAGRTFVAGADVREFDLPLMEPHLPDVIAAIEAASKPWVAAIHGTALGGGLELAMGCHFRIADPMARMGLPEVNLGLVPGAGGTVRLPRLVEAELALTMIAGGKPILANVALTAGLIDAIATSDLLDEAVALAVEHAAPRRTLENAVVGASDAEAFDKTATGLRRKVRGQESIAAAIDAVGRGVRLPADEALAAERAAFLALKSSDQARALRHIFFAERATLADPRAKLTPRPLQRIGVIGGGTMGVGIVSAFLMRGFEVTLIERDEASLHAGADRVHATLDSSAKRGLLPDLDAVSARFDTAIDYAALSDADLVIEAVFEDMEVKKQVFARLDQVTKPDAILATNTSYLDVNAIAAVLSDPSRAVGLHFFSPAHVMKLLEIVLPGAVAEDVVATAAKLSKSLGKIGVLSGVCDGFIGNRIMSAYRAEADRLLIDGASPDQVDSAMRAYGFPIGVFEMQDLAGLDIAWAMRKRRLAEGKISGGYIRIADRLCEIGRFGRKTGAGWYDHVDGTALPSEVVMSIIAEERQTMEAVGKAFATEDVMPRILGAMTREAEAVLAEGIARSAEDIDVVMVNGYSFPRWKGGPMFAARSAGG</sequence>
<dbReference type="Pfam" id="PF00378">
    <property type="entry name" value="ECH_1"/>
    <property type="match status" value="1"/>
</dbReference>
<dbReference type="InterPro" id="IPR006176">
    <property type="entry name" value="3-OHacyl-CoA_DH_NAD-bd"/>
</dbReference>
<keyword evidence="11" id="KW-0413">Isomerase</keyword>
<dbReference type="SUPFAM" id="SSF48179">
    <property type="entry name" value="6-phosphogluconate dehydrogenase C-terminal domain-like"/>
    <property type="match status" value="2"/>
</dbReference>
<dbReference type="GO" id="GO:0006635">
    <property type="term" value="P:fatty acid beta-oxidation"/>
    <property type="evidence" value="ECO:0007669"/>
    <property type="project" value="TreeGrafter"/>
</dbReference>
<feature type="domain" description="3-hydroxyacyl-CoA dehydrogenase NAD binding" evidence="17">
    <location>
        <begin position="288"/>
        <end position="460"/>
    </location>
</feature>
<keyword evidence="12" id="KW-0456">Lyase</keyword>
<dbReference type="Gene3D" id="3.90.226.10">
    <property type="entry name" value="2-enoyl-CoA Hydratase, Chain A, domain 1"/>
    <property type="match status" value="1"/>
</dbReference>
<comment type="catalytic activity">
    <reaction evidence="14">
        <text>a (3S)-3-hydroxyacyl-CoA + NAD(+) = a 3-oxoacyl-CoA + NADH + H(+)</text>
        <dbReference type="Rhea" id="RHEA:22432"/>
        <dbReference type="ChEBI" id="CHEBI:15378"/>
        <dbReference type="ChEBI" id="CHEBI:57318"/>
        <dbReference type="ChEBI" id="CHEBI:57540"/>
        <dbReference type="ChEBI" id="CHEBI:57945"/>
        <dbReference type="ChEBI" id="CHEBI:90726"/>
        <dbReference type="EC" id="1.1.1.35"/>
    </reaction>
</comment>
<dbReference type="Pfam" id="PF02737">
    <property type="entry name" value="3HCDH_N"/>
    <property type="match status" value="1"/>
</dbReference>
<dbReference type="InterPro" id="IPR006108">
    <property type="entry name" value="3HC_DH_C"/>
</dbReference>
<evidence type="ECO:0000256" key="9">
    <source>
        <dbReference type="ARBA" id="ARBA00023098"/>
    </source>
</evidence>
<comment type="pathway">
    <text evidence="2">Lipid metabolism; fatty acid beta-oxidation.</text>
</comment>
<accession>A0A9Q2PCW5</accession>
<comment type="similarity">
    <text evidence="15">Belongs to the enoyl-CoA hydratase/isomerase family.</text>
</comment>
<dbReference type="InterPro" id="IPR029045">
    <property type="entry name" value="ClpP/crotonase-like_dom_sf"/>
</dbReference>
<dbReference type="FunFam" id="3.40.50.720:FF:000009">
    <property type="entry name" value="Fatty oxidation complex, alpha subunit"/>
    <property type="match status" value="1"/>
</dbReference>
<evidence type="ECO:0000313" key="21">
    <source>
        <dbReference type="Proteomes" id="UP000809440"/>
    </source>
</evidence>
<dbReference type="PROSITE" id="PS00166">
    <property type="entry name" value="ENOYL_COA_HYDRATASE"/>
    <property type="match status" value="1"/>
</dbReference>
<evidence type="ECO:0000256" key="4">
    <source>
        <dbReference type="ARBA" id="ARBA00011245"/>
    </source>
</evidence>
<organism evidence="18 20">
    <name type="scientific">Marivita cryptomonadis</name>
    <dbReference type="NCBI Taxonomy" id="505252"/>
    <lineage>
        <taxon>Bacteria</taxon>
        <taxon>Pseudomonadati</taxon>
        <taxon>Pseudomonadota</taxon>
        <taxon>Alphaproteobacteria</taxon>
        <taxon>Rhodobacterales</taxon>
        <taxon>Roseobacteraceae</taxon>
        <taxon>Marivita</taxon>
    </lineage>
</organism>
<evidence type="ECO:0000313" key="18">
    <source>
        <dbReference type="EMBL" id="MBM2413512.1"/>
    </source>
</evidence>
<evidence type="ECO:0000256" key="6">
    <source>
        <dbReference type="ARBA" id="ARBA00022963"/>
    </source>
</evidence>
<dbReference type="CDD" id="cd06558">
    <property type="entry name" value="crotonase-like"/>
    <property type="match status" value="1"/>
</dbReference>
<evidence type="ECO:0000256" key="14">
    <source>
        <dbReference type="ARBA" id="ARBA00049556"/>
    </source>
</evidence>
<dbReference type="InterPro" id="IPR001753">
    <property type="entry name" value="Enoyl-CoA_hydra/iso"/>
</dbReference>
<gene>
    <name evidence="18" type="ORF">JQX41_14450</name>
    <name evidence="19" type="ORF">JQX48_14460</name>
</gene>
<comment type="subcellular location">
    <subcellularLocation>
        <location evidence="1">Peroxisome</location>
    </subcellularLocation>
</comment>
<dbReference type="GO" id="GO:0003857">
    <property type="term" value="F:(3S)-3-hydroxyacyl-CoA dehydrogenase (NAD+) activity"/>
    <property type="evidence" value="ECO:0007669"/>
    <property type="project" value="UniProtKB-EC"/>
</dbReference>
<keyword evidence="5" id="KW-0276">Fatty acid metabolism</keyword>
<keyword evidence="8" id="KW-0520">NAD</keyword>
<feature type="domain" description="3-hydroxyacyl-CoA dehydrogenase C-terminal" evidence="16">
    <location>
        <begin position="466"/>
        <end position="558"/>
    </location>
</feature>
<dbReference type="PANTHER" id="PTHR23309:SF49">
    <property type="entry name" value="PEROXISOMAL BIFUNCTIONAL ENZYME"/>
    <property type="match status" value="1"/>
</dbReference>
<dbReference type="InterPro" id="IPR036291">
    <property type="entry name" value="NAD(P)-bd_dom_sf"/>
</dbReference>
<dbReference type="EMBL" id="JAFBXF010000009">
    <property type="protein sequence ID" value="MBM2418181.1"/>
    <property type="molecule type" value="Genomic_DNA"/>
</dbReference>
<evidence type="ECO:0000256" key="5">
    <source>
        <dbReference type="ARBA" id="ARBA00022832"/>
    </source>
</evidence>
<evidence type="ECO:0000259" key="16">
    <source>
        <dbReference type="Pfam" id="PF00725"/>
    </source>
</evidence>
<dbReference type="GO" id="GO:0004300">
    <property type="term" value="F:enoyl-CoA hydratase activity"/>
    <property type="evidence" value="ECO:0007669"/>
    <property type="project" value="UniProtKB-ARBA"/>
</dbReference>
<dbReference type="RefSeq" id="WP_085628627.1">
    <property type="nucleotide sequence ID" value="NZ_JAFBWU010000009.1"/>
</dbReference>
<dbReference type="GO" id="GO:0070403">
    <property type="term" value="F:NAD+ binding"/>
    <property type="evidence" value="ECO:0007669"/>
    <property type="project" value="InterPro"/>
</dbReference>
<name>A0A9Q2PCW5_9RHOB</name>
<dbReference type="Proteomes" id="UP000755667">
    <property type="component" value="Unassembled WGS sequence"/>
</dbReference>
<evidence type="ECO:0000256" key="10">
    <source>
        <dbReference type="ARBA" id="ARBA00023140"/>
    </source>
</evidence>
<evidence type="ECO:0000256" key="12">
    <source>
        <dbReference type="ARBA" id="ARBA00023239"/>
    </source>
</evidence>
<dbReference type="Gene3D" id="1.10.1040.50">
    <property type="match status" value="1"/>
</dbReference>
<dbReference type="InterPro" id="IPR018376">
    <property type="entry name" value="Enoyl-CoA_hyd/isom_CS"/>
</dbReference>